<name>A0A3S0UXL2_9PROT</name>
<comment type="caution">
    <text evidence="2">The sequence shown here is derived from an EMBL/GenBank/DDBJ whole genome shotgun (WGS) entry which is preliminary data.</text>
</comment>
<keyword evidence="3" id="KW-1185">Reference proteome</keyword>
<dbReference type="AlphaFoldDB" id="A0A3S0UXL2"/>
<feature type="non-terminal residue" evidence="2">
    <location>
        <position position="296"/>
    </location>
</feature>
<evidence type="ECO:0000313" key="3">
    <source>
        <dbReference type="Proteomes" id="UP000280346"/>
    </source>
</evidence>
<dbReference type="PANTHER" id="PTHR32114:SF2">
    <property type="entry name" value="ABC TRANSPORTER ABCH.3"/>
    <property type="match status" value="1"/>
</dbReference>
<proteinExistence type="predicted"/>
<dbReference type="InterPro" id="IPR027417">
    <property type="entry name" value="P-loop_NTPase"/>
</dbReference>
<dbReference type="GO" id="GO:0016887">
    <property type="term" value="F:ATP hydrolysis activity"/>
    <property type="evidence" value="ECO:0007669"/>
    <property type="project" value="InterPro"/>
</dbReference>
<dbReference type="Gene3D" id="3.40.50.300">
    <property type="entry name" value="P-loop containing nucleotide triphosphate hydrolases"/>
    <property type="match status" value="1"/>
</dbReference>
<feature type="domain" description="Rad50/SbcC-type AAA" evidence="1">
    <location>
        <begin position="18"/>
        <end position="220"/>
    </location>
</feature>
<organism evidence="2 3">
    <name type="scientific">Azospirillum doebereinerae</name>
    <dbReference type="NCBI Taxonomy" id="92933"/>
    <lineage>
        <taxon>Bacteria</taxon>
        <taxon>Pseudomonadati</taxon>
        <taxon>Pseudomonadota</taxon>
        <taxon>Alphaproteobacteria</taxon>
        <taxon>Rhodospirillales</taxon>
        <taxon>Azospirillaceae</taxon>
        <taxon>Azospirillum</taxon>
    </lineage>
</organism>
<keyword evidence="2" id="KW-0269">Exonuclease</keyword>
<dbReference type="GO" id="GO:0006302">
    <property type="term" value="P:double-strand break repair"/>
    <property type="evidence" value="ECO:0007669"/>
    <property type="project" value="InterPro"/>
</dbReference>
<keyword evidence="2" id="KW-0378">Hydrolase</keyword>
<dbReference type="PANTHER" id="PTHR32114">
    <property type="entry name" value="ABC TRANSPORTER ABCH.3"/>
    <property type="match status" value="1"/>
</dbReference>
<dbReference type="SUPFAM" id="SSF52540">
    <property type="entry name" value="P-loop containing nucleoside triphosphate hydrolases"/>
    <property type="match status" value="1"/>
</dbReference>
<dbReference type="EMBL" id="RZIJ01000066">
    <property type="protein sequence ID" value="RUQ59379.1"/>
    <property type="molecule type" value="Genomic_DNA"/>
</dbReference>
<evidence type="ECO:0000259" key="1">
    <source>
        <dbReference type="Pfam" id="PF13476"/>
    </source>
</evidence>
<accession>A0A3S0UXL2</accession>
<protein>
    <submittedName>
        <fullName evidence="2">Exonuclease</fullName>
    </submittedName>
</protein>
<sequence length="296" mass="31495">MRILAVRGCNLTSLDGPFAVEFDQAPLRRAGLFAITGPTGAGKSTILDALCLALFDRLPRLPEGQGVLLGVEGDPNAIRSTDVRAVLRRGAGAGWAEVDFVGVDGTAYRARWEVRRARQKARGALQPQTLTLGRLDGSERFGDGKKTALEEIERRLGLTFEQFRRAVLLAQGDFATFLKAPPKDRSALLELLTGTEIYSRLSIAAHERAVRERQALDALEAQGGGIGVLGDVERAALAAETATAGAAVRESEQALDAAKAAVAWHERDARLAADEAAAAAAAEAAGRAWHEAAPRR</sequence>
<dbReference type="Proteomes" id="UP000280346">
    <property type="component" value="Unassembled WGS sequence"/>
</dbReference>
<dbReference type="Pfam" id="PF13476">
    <property type="entry name" value="AAA_23"/>
    <property type="match status" value="1"/>
</dbReference>
<dbReference type="GO" id="GO:0004527">
    <property type="term" value="F:exonuclease activity"/>
    <property type="evidence" value="ECO:0007669"/>
    <property type="project" value="UniProtKB-KW"/>
</dbReference>
<dbReference type="InterPro" id="IPR038729">
    <property type="entry name" value="Rad50/SbcC_AAA"/>
</dbReference>
<evidence type="ECO:0000313" key="2">
    <source>
        <dbReference type="EMBL" id="RUQ59379.1"/>
    </source>
</evidence>
<gene>
    <name evidence="2" type="ORF">EJ913_31150</name>
</gene>
<dbReference type="RefSeq" id="WP_148125319.1">
    <property type="nucleotide sequence ID" value="NZ_RZIJ01000066.1"/>
</dbReference>
<dbReference type="OrthoDB" id="9795626at2"/>
<reference evidence="2 3" key="1">
    <citation type="submission" date="2018-12" db="EMBL/GenBank/DDBJ databases">
        <authorList>
            <person name="Yang Y."/>
        </authorList>
    </citation>
    <scope>NUCLEOTIDE SEQUENCE [LARGE SCALE GENOMIC DNA]</scope>
    <source>
        <strain evidence="2 3">GSF71</strain>
    </source>
</reference>
<keyword evidence="2" id="KW-0540">Nuclease</keyword>